<evidence type="ECO:0000313" key="3">
    <source>
        <dbReference type="EMBL" id="GAA5483162.1"/>
    </source>
</evidence>
<feature type="region of interest" description="Disordered" evidence="2">
    <location>
        <begin position="227"/>
        <end position="249"/>
    </location>
</feature>
<evidence type="ECO:0000256" key="1">
    <source>
        <dbReference type="SAM" id="Coils"/>
    </source>
</evidence>
<gene>
    <name evidence="3" type="ORF">Hsar01_02391</name>
</gene>
<evidence type="ECO:0000256" key="2">
    <source>
        <dbReference type="SAM" id="MobiDB-lite"/>
    </source>
</evidence>
<accession>A0ABP9UP04</accession>
<dbReference type="EMBL" id="BAABRI010000012">
    <property type="protein sequence ID" value="GAA5483162.1"/>
    <property type="molecule type" value="Genomic_DNA"/>
</dbReference>
<name>A0ABP9UP04_9BACT</name>
<keyword evidence="4" id="KW-1185">Reference proteome</keyword>
<proteinExistence type="predicted"/>
<dbReference type="RefSeq" id="WP_353567282.1">
    <property type="nucleotide sequence ID" value="NZ_BAABRI010000012.1"/>
</dbReference>
<sequence length="409" mass="46271">MAWRIDQQVVRGEIDSRQRGQTTGRLWLANRAEPVELELEGSPWADLAGHLLRFHQPRPQAGPLDGLAPCQRGVVGDITASRKVKVSDTPVEERHGAAQAGRPSYHWANCLYLEWFSEANGRVVIESTDFELELNPDPSWTMTADEELAQRARNAEAMTRFMDRLSAAHAGAVDDEDFDDDAPQSTAEAEAEAQTAWMDKLLDRIEARIEREGFDEDRYDEIYHEERERLRRETGHPPEPEDTPEAARERQQWIDEMNELAAEAMAELEAEAWKDRPEPRRPELLDRATDLAVALFHDVAGWMPDDSPREHPLREIVNGVQIASAKLAGALGHDADEPWPPDALTAGDTLVRLKKARDALRDALRGLDSADEEQLAETEWRIETRRAVADLLGEVQRLIAEVREVLRDD</sequence>
<organism evidence="3 4">
    <name type="scientific">Haloferula sargassicola</name>
    <dbReference type="NCBI Taxonomy" id="490096"/>
    <lineage>
        <taxon>Bacteria</taxon>
        <taxon>Pseudomonadati</taxon>
        <taxon>Verrucomicrobiota</taxon>
        <taxon>Verrucomicrobiia</taxon>
        <taxon>Verrucomicrobiales</taxon>
        <taxon>Verrucomicrobiaceae</taxon>
        <taxon>Haloferula</taxon>
    </lineage>
</organism>
<keyword evidence="1" id="KW-0175">Coiled coil</keyword>
<dbReference type="Proteomes" id="UP001476282">
    <property type="component" value="Unassembled WGS sequence"/>
</dbReference>
<evidence type="ECO:0000313" key="4">
    <source>
        <dbReference type="Proteomes" id="UP001476282"/>
    </source>
</evidence>
<feature type="coiled-coil region" evidence="1">
    <location>
        <begin position="353"/>
        <end position="408"/>
    </location>
</feature>
<comment type="caution">
    <text evidence="3">The sequence shown here is derived from an EMBL/GenBank/DDBJ whole genome shotgun (WGS) entry which is preliminary data.</text>
</comment>
<protein>
    <submittedName>
        <fullName evidence="3">Uncharacterized protein</fullName>
    </submittedName>
</protein>
<reference evidence="3 4" key="1">
    <citation type="submission" date="2024-02" db="EMBL/GenBank/DDBJ databases">
        <title>Haloferula sargassicola NBRC 104335.</title>
        <authorList>
            <person name="Ichikawa N."/>
            <person name="Katano-Makiyama Y."/>
            <person name="Hidaka K."/>
        </authorList>
    </citation>
    <scope>NUCLEOTIDE SEQUENCE [LARGE SCALE GENOMIC DNA]</scope>
    <source>
        <strain evidence="3 4">NBRC 104335</strain>
    </source>
</reference>